<dbReference type="GO" id="GO:0003700">
    <property type="term" value="F:DNA-binding transcription factor activity"/>
    <property type="evidence" value="ECO:0007669"/>
    <property type="project" value="TreeGrafter"/>
</dbReference>
<dbReference type="PROSITE" id="PS50977">
    <property type="entry name" value="HTH_TETR_2"/>
    <property type="match status" value="1"/>
</dbReference>
<organism evidence="4 5">
    <name type="scientific">Auritidibacter ignavus</name>
    <dbReference type="NCBI Taxonomy" id="678932"/>
    <lineage>
        <taxon>Bacteria</taxon>
        <taxon>Bacillati</taxon>
        <taxon>Actinomycetota</taxon>
        <taxon>Actinomycetes</taxon>
        <taxon>Micrococcales</taxon>
        <taxon>Micrococcaceae</taxon>
        <taxon>Auritidibacter</taxon>
    </lineage>
</organism>
<evidence type="ECO:0000313" key="4">
    <source>
        <dbReference type="EMBL" id="WGH94268.1"/>
    </source>
</evidence>
<proteinExistence type="predicted"/>
<dbReference type="Gene3D" id="1.10.357.10">
    <property type="entry name" value="Tetracycline Repressor, domain 2"/>
    <property type="match status" value="1"/>
</dbReference>
<dbReference type="RefSeq" id="WP_279675341.1">
    <property type="nucleotide sequence ID" value="NZ_CP122566.1"/>
</dbReference>
<evidence type="ECO:0000259" key="3">
    <source>
        <dbReference type="PROSITE" id="PS50977"/>
    </source>
</evidence>
<evidence type="ECO:0000256" key="1">
    <source>
        <dbReference type="ARBA" id="ARBA00023125"/>
    </source>
</evidence>
<feature type="domain" description="HTH tetR-type" evidence="3">
    <location>
        <begin position="3"/>
        <end position="63"/>
    </location>
</feature>
<dbReference type="PANTHER" id="PTHR30055:SF148">
    <property type="entry name" value="TETR-FAMILY TRANSCRIPTIONAL REGULATOR"/>
    <property type="match status" value="1"/>
</dbReference>
<keyword evidence="1 2" id="KW-0238">DNA-binding</keyword>
<dbReference type="SUPFAM" id="SSF46689">
    <property type="entry name" value="Homeodomain-like"/>
    <property type="match status" value="1"/>
</dbReference>
<dbReference type="GO" id="GO:0000976">
    <property type="term" value="F:transcription cis-regulatory region binding"/>
    <property type="evidence" value="ECO:0007669"/>
    <property type="project" value="TreeGrafter"/>
</dbReference>
<dbReference type="Pfam" id="PF17937">
    <property type="entry name" value="TetR_C_28"/>
    <property type="match status" value="1"/>
</dbReference>
<dbReference type="EMBL" id="CP122566">
    <property type="protein sequence ID" value="WGH94268.1"/>
    <property type="molecule type" value="Genomic_DNA"/>
</dbReference>
<keyword evidence="5" id="KW-1185">Reference proteome</keyword>
<name>A0AAJ6ANY4_9MICC</name>
<dbReference type="SUPFAM" id="SSF48498">
    <property type="entry name" value="Tetracyclin repressor-like, C-terminal domain"/>
    <property type="match status" value="1"/>
</dbReference>
<dbReference type="InterPro" id="IPR001647">
    <property type="entry name" value="HTH_TetR"/>
</dbReference>
<evidence type="ECO:0000313" key="5">
    <source>
        <dbReference type="Proteomes" id="UP001224674"/>
    </source>
</evidence>
<dbReference type="InterPro" id="IPR009057">
    <property type="entry name" value="Homeodomain-like_sf"/>
</dbReference>
<feature type="DNA-binding region" description="H-T-H motif" evidence="2">
    <location>
        <begin position="26"/>
        <end position="45"/>
    </location>
</feature>
<accession>A0AAJ6ANY4</accession>
<dbReference type="InterPro" id="IPR036271">
    <property type="entry name" value="Tet_transcr_reg_TetR-rel_C_sf"/>
</dbReference>
<dbReference type="Proteomes" id="UP001224674">
    <property type="component" value="Chromosome"/>
</dbReference>
<reference evidence="4 5" key="1">
    <citation type="submission" date="2023-03" db="EMBL/GenBank/DDBJ databases">
        <title>Complete genome sequences of several Auritidibacter ignavus strains isolated from ear infections.</title>
        <authorList>
            <person name="Baehr T."/>
            <person name="Baumhoegger A.M."/>
        </authorList>
    </citation>
    <scope>NUCLEOTIDE SEQUENCE [LARGE SCALE GENOMIC DNA]</scope>
    <source>
        <strain evidence="4 5">BABAE-6</strain>
    </source>
</reference>
<dbReference type="InterPro" id="IPR050109">
    <property type="entry name" value="HTH-type_TetR-like_transc_reg"/>
</dbReference>
<dbReference type="PANTHER" id="PTHR30055">
    <property type="entry name" value="HTH-TYPE TRANSCRIPTIONAL REGULATOR RUTR"/>
    <property type="match status" value="1"/>
</dbReference>
<gene>
    <name evidence="4" type="ORF">QDX21_05625</name>
</gene>
<protein>
    <submittedName>
        <fullName evidence="4">TetR family transcriptional regulator</fullName>
    </submittedName>
</protein>
<evidence type="ECO:0000256" key="2">
    <source>
        <dbReference type="PROSITE-ProRule" id="PRU00335"/>
    </source>
</evidence>
<dbReference type="InterPro" id="IPR041479">
    <property type="entry name" value="TetR_CgmR_C"/>
</dbReference>
<dbReference type="Pfam" id="PF00440">
    <property type="entry name" value="TetR_N"/>
    <property type="match status" value="1"/>
</dbReference>
<dbReference type="AlphaFoldDB" id="A0AAJ6ANY4"/>
<sequence>MRPSKKTKIIRTAIDLIEAGSLDSVSYDALAQSSGLSKSGIIYHFPSREEMMRAVHQYMADQWEAELEAAGGGPAEQLTGSQRLRAVVVSLRRSATKTELLLEIDARSNPELAAIWQAVDRRWVPSPAEIDSAGTLGLERFLVLLMADGLWLHDYVHEDRLSESQREALVDHVLAKIDQTATDERPDR</sequence>